<feature type="compositionally biased region" description="Basic and acidic residues" evidence="1">
    <location>
        <begin position="750"/>
        <end position="759"/>
    </location>
</feature>
<dbReference type="AlphaFoldDB" id="A0AAD6X4V8"/>
<dbReference type="EMBL" id="JARJCM010000049">
    <property type="protein sequence ID" value="KAJ7035615.1"/>
    <property type="molecule type" value="Genomic_DNA"/>
</dbReference>
<dbReference type="Pfam" id="PF17667">
    <property type="entry name" value="Pkinase_fungal"/>
    <property type="match status" value="2"/>
</dbReference>
<dbReference type="Gene3D" id="1.10.510.10">
    <property type="entry name" value="Transferase(Phosphotransferase) domain 1"/>
    <property type="match status" value="1"/>
</dbReference>
<dbReference type="Proteomes" id="UP001218188">
    <property type="component" value="Unassembled WGS sequence"/>
</dbReference>
<evidence type="ECO:0000256" key="1">
    <source>
        <dbReference type="SAM" id="MobiDB-lite"/>
    </source>
</evidence>
<name>A0AAD6X4V8_9AGAR</name>
<dbReference type="InterPro" id="IPR040976">
    <property type="entry name" value="Pkinase_fungal"/>
</dbReference>
<feature type="compositionally biased region" description="Low complexity" evidence="1">
    <location>
        <begin position="712"/>
        <end position="727"/>
    </location>
</feature>
<accession>A0AAD6X4V8</accession>
<feature type="domain" description="Fungal-type protein kinase" evidence="2">
    <location>
        <begin position="143"/>
        <end position="353"/>
    </location>
</feature>
<feature type="region of interest" description="Disordered" evidence="1">
    <location>
        <begin position="682"/>
        <end position="767"/>
    </location>
</feature>
<comment type="caution">
    <text evidence="3">The sequence shown here is derived from an EMBL/GenBank/DDBJ whole genome shotgun (WGS) entry which is preliminary data.</text>
</comment>
<evidence type="ECO:0000313" key="3">
    <source>
        <dbReference type="EMBL" id="KAJ7035615.1"/>
    </source>
</evidence>
<dbReference type="PANTHER" id="PTHR38248:SF2">
    <property type="entry name" value="FUNK1 11"/>
    <property type="match status" value="1"/>
</dbReference>
<keyword evidence="4" id="KW-1185">Reference proteome</keyword>
<dbReference type="PANTHER" id="PTHR38248">
    <property type="entry name" value="FUNK1 6"/>
    <property type="match status" value="1"/>
</dbReference>
<feature type="compositionally biased region" description="Low complexity" evidence="1">
    <location>
        <begin position="687"/>
        <end position="698"/>
    </location>
</feature>
<proteinExistence type="predicted"/>
<dbReference type="SUPFAM" id="SSF56112">
    <property type="entry name" value="Protein kinase-like (PK-like)"/>
    <property type="match status" value="1"/>
</dbReference>
<evidence type="ECO:0000259" key="2">
    <source>
        <dbReference type="Pfam" id="PF17667"/>
    </source>
</evidence>
<protein>
    <recommendedName>
        <fullName evidence="2">Fungal-type protein kinase domain-containing protein</fullName>
    </recommendedName>
</protein>
<feature type="domain" description="Fungal-type protein kinase" evidence="2">
    <location>
        <begin position="383"/>
        <end position="528"/>
    </location>
</feature>
<organism evidence="3 4">
    <name type="scientific">Mycena alexandri</name>
    <dbReference type="NCBI Taxonomy" id="1745969"/>
    <lineage>
        <taxon>Eukaryota</taxon>
        <taxon>Fungi</taxon>
        <taxon>Dikarya</taxon>
        <taxon>Basidiomycota</taxon>
        <taxon>Agaricomycotina</taxon>
        <taxon>Agaricomycetes</taxon>
        <taxon>Agaricomycetidae</taxon>
        <taxon>Agaricales</taxon>
        <taxon>Marasmiineae</taxon>
        <taxon>Mycenaceae</taxon>
        <taxon>Mycena</taxon>
    </lineage>
</organism>
<reference evidence="3" key="1">
    <citation type="submission" date="2023-03" db="EMBL/GenBank/DDBJ databases">
        <title>Massive genome expansion in bonnet fungi (Mycena s.s.) driven by repeated elements and novel gene families across ecological guilds.</title>
        <authorList>
            <consortium name="Lawrence Berkeley National Laboratory"/>
            <person name="Harder C.B."/>
            <person name="Miyauchi S."/>
            <person name="Viragh M."/>
            <person name="Kuo A."/>
            <person name="Thoen E."/>
            <person name="Andreopoulos B."/>
            <person name="Lu D."/>
            <person name="Skrede I."/>
            <person name="Drula E."/>
            <person name="Henrissat B."/>
            <person name="Morin E."/>
            <person name="Kohler A."/>
            <person name="Barry K."/>
            <person name="LaButti K."/>
            <person name="Morin E."/>
            <person name="Salamov A."/>
            <person name="Lipzen A."/>
            <person name="Mereny Z."/>
            <person name="Hegedus B."/>
            <person name="Baldrian P."/>
            <person name="Stursova M."/>
            <person name="Weitz H."/>
            <person name="Taylor A."/>
            <person name="Grigoriev I.V."/>
            <person name="Nagy L.G."/>
            <person name="Martin F."/>
            <person name="Kauserud H."/>
        </authorList>
    </citation>
    <scope>NUCLEOTIDE SEQUENCE</scope>
    <source>
        <strain evidence="3">CBHHK200</strain>
    </source>
</reference>
<dbReference type="InterPro" id="IPR011009">
    <property type="entry name" value="Kinase-like_dom_sf"/>
</dbReference>
<feature type="region of interest" description="Disordered" evidence="1">
    <location>
        <begin position="100"/>
        <end position="122"/>
    </location>
</feature>
<evidence type="ECO:0000313" key="4">
    <source>
        <dbReference type="Proteomes" id="UP001218188"/>
    </source>
</evidence>
<gene>
    <name evidence="3" type="ORF">C8F04DRAFT_513306</name>
</gene>
<sequence length="767" mass="85961">MVQQKMWWKTLEENFRGESSVDEFLGAYMPQPTTEIEGKIEGIVTESASKLEKAKEKAQAAKKEDQYDESLVAYLNAIVAKFPPNTRPWFADTKSAQFPPIDEDDHVTSPDITGGQPGTKPPMNETYTWPDAGLVFELKVKRDIFKAGRIKSDSVQAKSALVQLAKSARSLLASGRSCFVFVVAVDKTMARILCFDRAGFRTSVAFDWTEESNSNVIPTFLWRLYNPDKPKRTSPDRMYGADATISTPTAVEKEEMFKLWQATSSYKIIDKAPSLEEATRHSRWVEAYRDGRPVLCFTIGELLFQSEGLFSRATRVDRVIIKGDPRSSVRVYALKDAWRQVCRRPETDFYAVIAKHCEEKGRPTEGMAQCLGSVEFPDHKTNSAASDEQQRCHMRSLLTPVGVPLKRFRSSKEFILALQNAVEHSRIALEAGVIHRDVSEGNVLFDEETRKGFLVDWDYAEFNANGMANFEKWFSDRADSDKYPDIDKSLKGLTGTFPFMAIQRLEKEDTAHEARHDLESLYWLLIWVILRYTAHIHSDGQFACHELFGANPKKAATLKRDWLNQDIPLSNIDSPLYILASTLQYTVLLQNPIIPVRKQTAMVLPSHYPPPVSPPAEIPLTHETMKHIFTEVITSEVWKTFDDSDSPALPFVRPRIAQEESQHQSKTAPSQQLRRLVVENNARSVPSQSDGSAGASGSESRKRGRDAEGDDAAVSVASTSVASSVDTDMSETTPRKKKAKRAPAPAPRNSKADTKEKGGKSRGKGKA</sequence>